<dbReference type="PANTHER" id="PTHR22789">
    <property type="entry name" value="FUCULOSE PHOSPHATE ALDOLASE"/>
    <property type="match status" value="1"/>
</dbReference>
<proteinExistence type="predicted"/>
<name>A0A7G9S386_9MICO</name>
<dbReference type="GO" id="GO:0019323">
    <property type="term" value="P:pentose catabolic process"/>
    <property type="evidence" value="ECO:0007669"/>
    <property type="project" value="TreeGrafter"/>
</dbReference>
<evidence type="ECO:0000313" key="5">
    <source>
        <dbReference type="Proteomes" id="UP000515934"/>
    </source>
</evidence>
<organism evidence="4 5">
    <name type="scientific">Leucobacter denitrificans</name>
    <dbReference type="NCBI Taxonomy" id="683042"/>
    <lineage>
        <taxon>Bacteria</taxon>
        <taxon>Bacillati</taxon>
        <taxon>Actinomycetota</taxon>
        <taxon>Actinomycetes</taxon>
        <taxon>Micrococcales</taxon>
        <taxon>Microbacteriaceae</taxon>
        <taxon>Leucobacter</taxon>
    </lineage>
</organism>
<keyword evidence="5" id="KW-1185">Reference proteome</keyword>
<evidence type="ECO:0000313" key="4">
    <source>
        <dbReference type="EMBL" id="QNN62311.1"/>
    </source>
</evidence>
<sequence>MREPFNPSPEIRATLNDLARVHRILEIEGHGDMSMGHMSYRDPEGRGMWLKRGHLALSEVQAEDFLLVTLDGEVLQGEGFRHLEWPLHAEIFKARPDVNFVGHSHAHYATVFGAGQNELAPVNNHGAWFAEHGVPRFDETSHIITTVDLGIAVARDLGAAEAILLANHGIAFTGGDVRELLLCGIFLEWSSKFQIDLESSGAKFAIPDHAESIEKHGRIYPEPAKENYWKYFNRLLDISEGREPQAI</sequence>
<dbReference type="SMART" id="SM01007">
    <property type="entry name" value="Aldolase_II"/>
    <property type="match status" value="1"/>
</dbReference>
<evidence type="ECO:0000256" key="1">
    <source>
        <dbReference type="ARBA" id="ARBA00022723"/>
    </source>
</evidence>
<feature type="domain" description="Class II aldolase/adducin N-terminal" evidence="3">
    <location>
        <begin position="16"/>
        <end position="195"/>
    </location>
</feature>
<dbReference type="SUPFAM" id="SSF53639">
    <property type="entry name" value="AraD/HMP-PK domain-like"/>
    <property type="match status" value="1"/>
</dbReference>
<dbReference type="Proteomes" id="UP000515934">
    <property type="component" value="Chromosome"/>
</dbReference>
<keyword evidence="2" id="KW-0456">Lyase</keyword>
<evidence type="ECO:0000256" key="2">
    <source>
        <dbReference type="ARBA" id="ARBA00023239"/>
    </source>
</evidence>
<gene>
    <name evidence="4" type="ORF">H9L06_08495</name>
</gene>
<dbReference type="InterPro" id="IPR001303">
    <property type="entry name" value="Aldolase_II/adducin_N"/>
</dbReference>
<dbReference type="KEGG" id="ldn:H9L06_08495"/>
<dbReference type="GO" id="GO:0046872">
    <property type="term" value="F:metal ion binding"/>
    <property type="evidence" value="ECO:0007669"/>
    <property type="project" value="UniProtKB-KW"/>
</dbReference>
<dbReference type="RefSeq" id="WP_187554782.1">
    <property type="nucleotide sequence ID" value="NZ_CP060716.1"/>
</dbReference>
<dbReference type="InterPro" id="IPR050197">
    <property type="entry name" value="Aldolase_class_II_sugar_metab"/>
</dbReference>
<dbReference type="InterPro" id="IPR036409">
    <property type="entry name" value="Aldolase_II/adducin_N_sf"/>
</dbReference>
<accession>A0A7G9S386</accession>
<dbReference type="GO" id="GO:0016832">
    <property type="term" value="F:aldehyde-lyase activity"/>
    <property type="evidence" value="ECO:0007669"/>
    <property type="project" value="TreeGrafter"/>
</dbReference>
<reference evidence="4 5" key="1">
    <citation type="submission" date="2020-08" db="EMBL/GenBank/DDBJ databases">
        <title>Genome sequence of Leucobacter denitrificans KACC 14055T.</title>
        <authorList>
            <person name="Hyun D.-W."/>
            <person name="Bae J.-W."/>
        </authorList>
    </citation>
    <scope>NUCLEOTIDE SEQUENCE [LARGE SCALE GENOMIC DNA]</scope>
    <source>
        <strain evidence="4 5">KACC 14055</strain>
    </source>
</reference>
<dbReference type="Pfam" id="PF00596">
    <property type="entry name" value="Aldolase_II"/>
    <property type="match status" value="1"/>
</dbReference>
<protein>
    <submittedName>
        <fullName evidence="4">Class II aldolase/adducin family protein</fullName>
    </submittedName>
</protein>
<dbReference type="EMBL" id="CP060716">
    <property type="protein sequence ID" value="QNN62311.1"/>
    <property type="molecule type" value="Genomic_DNA"/>
</dbReference>
<dbReference type="PANTHER" id="PTHR22789:SF0">
    <property type="entry name" value="3-OXO-TETRONATE 4-PHOSPHATE DECARBOXYLASE-RELATED"/>
    <property type="match status" value="1"/>
</dbReference>
<dbReference type="Gene3D" id="3.40.225.10">
    <property type="entry name" value="Class II aldolase/adducin N-terminal domain"/>
    <property type="match status" value="1"/>
</dbReference>
<dbReference type="GO" id="GO:0005829">
    <property type="term" value="C:cytosol"/>
    <property type="evidence" value="ECO:0007669"/>
    <property type="project" value="TreeGrafter"/>
</dbReference>
<dbReference type="AlphaFoldDB" id="A0A7G9S386"/>
<keyword evidence="1" id="KW-0479">Metal-binding</keyword>
<evidence type="ECO:0000259" key="3">
    <source>
        <dbReference type="SMART" id="SM01007"/>
    </source>
</evidence>